<organism evidence="1 2">
    <name type="scientific">Romanomermis culicivorax</name>
    <name type="common">Nematode worm</name>
    <dbReference type="NCBI Taxonomy" id="13658"/>
    <lineage>
        <taxon>Eukaryota</taxon>
        <taxon>Metazoa</taxon>
        <taxon>Ecdysozoa</taxon>
        <taxon>Nematoda</taxon>
        <taxon>Enoplea</taxon>
        <taxon>Dorylaimia</taxon>
        <taxon>Mermithida</taxon>
        <taxon>Mermithoidea</taxon>
        <taxon>Mermithidae</taxon>
        <taxon>Romanomermis</taxon>
    </lineage>
</organism>
<dbReference type="AlphaFoldDB" id="A0A915KWW8"/>
<accession>A0A915KWW8</accession>
<dbReference type="WBParaSite" id="nRc.2.0.1.t43306-RA">
    <property type="protein sequence ID" value="nRc.2.0.1.t43306-RA"/>
    <property type="gene ID" value="nRc.2.0.1.g43306"/>
</dbReference>
<dbReference type="Proteomes" id="UP000887565">
    <property type="component" value="Unplaced"/>
</dbReference>
<protein>
    <submittedName>
        <fullName evidence="2">Uncharacterized protein</fullName>
    </submittedName>
</protein>
<sequence>MDRFFVGFKVVDDVVMILNVYGSGSGASAHDKTKIIQACILQGFGKYWDCEIWVRMMTMLMANHTHDLGLCPENLGLKGLFTEYYLADVGKYQCDFCDKKV</sequence>
<reference evidence="2" key="1">
    <citation type="submission" date="2022-11" db="UniProtKB">
        <authorList>
            <consortium name="WormBaseParasite"/>
        </authorList>
    </citation>
    <scope>IDENTIFICATION</scope>
</reference>
<proteinExistence type="predicted"/>
<evidence type="ECO:0000313" key="1">
    <source>
        <dbReference type="Proteomes" id="UP000887565"/>
    </source>
</evidence>
<keyword evidence="1" id="KW-1185">Reference proteome</keyword>
<name>A0A915KWW8_ROMCU</name>
<evidence type="ECO:0000313" key="2">
    <source>
        <dbReference type="WBParaSite" id="nRc.2.0.1.t43306-RA"/>
    </source>
</evidence>